<organism evidence="3 4">
    <name type="scientific">Manduca sexta</name>
    <name type="common">Tobacco hawkmoth</name>
    <name type="synonym">Tobacco hornworm</name>
    <dbReference type="NCBI Taxonomy" id="7130"/>
    <lineage>
        <taxon>Eukaryota</taxon>
        <taxon>Metazoa</taxon>
        <taxon>Ecdysozoa</taxon>
        <taxon>Arthropoda</taxon>
        <taxon>Hexapoda</taxon>
        <taxon>Insecta</taxon>
        <taxon>Pterygota</taxon>
        <taxon>Neoptera</taxon>
        <taxon>Endopterygota</taxon>
        <taxon>Lepidoptera</taxon>
        <taxon>Glossata</taxon>
        <taxon>Ditrysia</taxon>
        <taxon>Bombycoidea</taxon>
        <taxon>Sphingidae</taxon>
        <taxon>Sphinginae</taxon>
        <taxon>Sphingini</taxon>
        <taxon>Manduca</taxon>
    </lineage>
</organism>
<reference evidence="3" key="1">
    <citation type="journal article" date="2016" name="Insect Biochem. Mol. Biol.">
        <title>Multifaceted biological insights from a draft genome sequence of the tobacco hornworm moth, Manduca sexta.</title>
        <authorList>
            <person name="Kanost M.R."/>
            <person name="Arrese E.L."/>
            <person name="Cao X."/>
            <person name="Chen Y.R."/>
            <person name="Chellapilla S."/>
            <person name="Goldsmith M.R."/>
            <person name="Grosse-Wilde E."/>
            <person name="Heckel D.G."/>
            <person name="Herndon N."/>
            <person name="Jiang H."/>
            <person name="Papanicolaou A."/>
            <person name="Qu J."/>
            <person name="Soulages J.L."/>
            <person name="Vogel H."/>
            <person name="Walters J."/>
            <person name="Waterhouse R.M."/>
            <person name="Ahn S.J."/>
            <person name="Almeida F.C."/>
            <person name="An C."/>
            <person name="Aqrawi P."/>
            <person name="Bretschneider A."/>
            <person name="Bryant W.B."/>
            <person name="Bucks S."/>
            <person name="Chao H."/>
            <person name="Chevignon G."/>
            <person name="Christen J.M."/>
            <person name="Clarke D.F."/>
            <person name="Dittmer N.T."/>
            <person name="Ferguson L.C.F."/>
            <person name="Garavelou S."/>
            <person name="Gordon K.H.J."/>
            <person name="Gunaratna R.T."/>
            <person name="Han Y."/>
            <person name="Hauser F."/>
            <person name="He Y."/>
            <person name="Heidel-Fischer H."/>
            <person name="Hirsh A."/>
            <person name="Hu Y."/>
            <person name="Jiang H."/>
            <person name="Kalra D."/>
            <person name="Klinner C."/>
            <person name="Konig C."/>
            <person name="Kovar C."/>
            <person name="Kroll A.R."/>
            <person name="Kuwar S.S."/>
            <person name="Lee S.L."/>
            <person name="Lehman R."/>
            <person name="Li K."/>
            <person name="Li Z."/>
            <person name="Liang H."/>
            <person name="Lovelace S."/>
            <person name="Lu Z."/>
            <person name="Mansfield J.H."/>
            <person name="McCulloch K.J."/>
            <person name="Mathew T."/>
            <person name="Morton B."/>
            <person name="Muzny D.M."/>
            <person name="Neunemann D."/>
            <person name="Ongeri F."/>
            <person name="Pauchet Y."/>
            <person name="Pu L.L."/>
            <person name="Pyrousis I."/>
            <person name="Rao X.J."/>
            <person name="Redding A."/>
            <person name="Roesel C."/>
            <person name="Sanchez-Gracia A."/>
            <person name="Schaack S."/>
            <person name="Shukla A."/>
            <person name="Tetreau G."/>
            <person name="Wang Y."/>
            <person name="Xiong G.H."/>
            <person name="Traut W."/>
            <person name="Walsh T.K."/>
            <person name="Worley K.C."/>
            <person name="Wu D."/>
            <person name="Wu W."/>
            <person name="Wu Y.Q."/>
            <person name="Zhang X."/>
            <person name="Zou Z."/>
            <person name="Zucker H."/>
            <person name="Briscoe A.D."/>
            <person name="Burmester T."/>
            <person name="Clem R.J."/>
            <person name="Feyereisen R."/>
            <person name="Grimmelikhuijzen C.J.P."/>
            <person name="Hamodrakas S.J."/>
            <person name="Hansson B.S."/>
            <person name="Huguet E."/>
            <person name="Jermiin L.S."/>
            <person name="Lan Q."/>
            <person name="Lehman H.K."/>
            <person name="Lorenzen M."/>
            <person name="Merzendorfer H."/>
            <person name="Michalopoulos I."/>
            <person name="Morton D.B."/>
            <person name="Muthukrishnan S."/>
            <person name="Oakeshott J.G."/>
            <person name="Palmer W."/>
            <person name="Park Y."/>
            <person name="Passarelli A.L."/>
            <person name="Rozas J."/>
            <person name="Schwartz L.M."/>
            <person name="Smith W."/>
            <person name="Southgate A."/>
            <person name="Vilcinskas A."/>
            <person name="Vogt R."/>
            <person name="Wang P."/>
            <person name="Werren J."/>
            <person name="Yu X.Q."/>
            <person name="Zhou J.J."/>
            <person name="Brown S.J."/>
            <person name="Scherer S.E."/>
            <person name="Richards S."/>
            <person name="Blissard G.W."/>
        </authorList>
    </citation>
    <scope>NUCLEOTIDE SEQUENCE</scope>
</reference>
<evidence type="ECO:0000313" key="2">
    <source>
        <dbReference type="EMBL" id="KAG6464556.1"/>
    </source>
</evidence>
<sequence>MRSLWLTLTLALTLTWTRTSALCPKACQCGSGDELEYSCKLAGGKVTITATLRDNFNIDCEVRVLTLLWTETKSTEGY</sequence>
<dbReference type="AlphaFoldDB" id="A0A922CZU1"/>
<dbReference type="EMBL" id="JH669200">
    <property type="protein sequence ID" value="KAG6464556.1"/>
    <property type="molecule type" value="Genomic_DNA"/>
</dbReference>
<name>A0A922CZU1_MANSE</name>
<accession>A0A922CZU1</accession>
<protein>
    <submittedName>
        <fullName evidence="3">Uncharacterized protein</fullName>
    </submittedName>
</protein>
<gene>
    <name evidence="3" type="ORF">O3G_MSEX014596</name>
    <name evidence="2" type="ORF">O3G_MSEX014597</name>
</gene>
<comment type="caution">
    <text evidence="3">The sequence shown here is derived from an EMBL/GenBank/DDBJ whole genome shotgun (WGS) entry which is preliminary data.</text>
</comment>
<dbReference type="EMBL" id="JH669200">
    <property type="protein sequence ID" value="KAG6464557.1"/>
    <property type="molecule type" value="Genomic_DNA"/>
</dbReference>
<dbReference type="Proteomes" id="UP000791440">
    <property type="component" value="Unassembled WGS sequence"/>
</dbReference>
<reference evidence="3" key="2">
    <citation type="submission" date="2020-12" db="EMBL/GenBank/DDBJ databases">
        <authorList>
            <person name="Kanost M."/>
        </authorList>
    </citation>
    <scope>NUCLEOTIDE SEQUENCE</scope>
</reference>
<feature type="chain" id="PRO_5038276848" evidence="1">
    <location>
        <begin position="22"/>
        <end position="78"/>
    </location>
</feature>
<proteinExistence type="predicted"/>
<evidence type="ECO:0000313" key="3">
    <source>
        <dbReference type="EMBL" id="KAG6464557.1"/>
    </source>
</evidence>
<evidence type="ECO:0000313" key="4">
    <source>
        <dbReference type="Proteomes" id="UP000791440"/>
    </source>
</evidence>
<feature type="signal peptide" evidence="1">
    <location>
        <begin position="1"/>
        <end position="21"/>
    </location>
</feature>
<evidence type="ECO:0000256" key="1">
    <source>
        <dbReference type="SAM" id="SignalP"/>
    </source>
</evidence>
<keyword evidence="4" id="KW-1185">Reference proteome</keyword>
<keyword evidence="1" id="KW-0732">Signal</keyword>